<evidence type="ECO:0000256" key="2">
    <source>
        <dbReference type="ARBA" id="ARBA00007186"/>
    </source>
</evidence>
<dbReference type="Proteomes" id="UP000481327">
    <property type="component" value="Unassembled WGS sequence"/>
</dbReference>
<keyword evidence="7" id="KW-0326">Glycosidase</keyword>
<organism evidence="10 11">
    <name type="scientific">Sandarakinorhabdus fusca</name>
    <dbReference type="NCBI Taxonomy" id="1439888"/>
    <lineage>
        <taxon>Bacteria</taxon>
        <taxon>Pseudomonadati</taxon>
        <taxon>Pseudomonadota</taxon>
        <taxon>Alphaproteobacteria</taxon>
        <taxon>Sphingomonadales</taxon>
        <taxon>Sphingosinicellaceae</taxon>
        <taxon>Sandarakinorhabdus</taxon>
    </lineage>
</organism>
<dbReference type="Gene3D" id="2.60.40.1180">
    <property type="entry name" value="Golgi alpha-mannosidase II"/>
    <property type="match status" value="1"/>
</dbReference>
<comment type="catalytic activity">
    <reaction evidence="1">
        <text>Hydrolysis of terminal non-reducing alpha-L-arabinofuranoside residues in alpha-L-arabinosides.</text>
        <dbReference type="EC" id="3.2.1.55"/>
    </reaction>
</comment>
<dbReference type="GO" id="GO:0046556">
    <property type="term" value="F:alpha-L-arabinofuranosidase activity"/>
    <property type="evidence" value="ECO:0007669"/>
    <property type="project" value="UniProtKB-EC"/>
</dbReference>
<protein>
    <recommendedName>
        <fullName evidence="4">non-reducing end alpha-L-arabinofuranosidase</fullName>
        <ecNumber evidence="4">3.2.1.55</ecNumber>
    </recommendedName>
</protein>
<feature type="domain" description="Alpha-L-arabinofuranosidase C-terminal" evidence="9">
    <location>
        <begin position="321"/>
        <end position="507"/>
    </location>
</feature>
<dbReference type="Gene3D" id="3.20.20.80">
    <property type="entry name" value="Glycosidases"/>
    <property type="match status" value="1"/>
</dbReference>
<keyword evidence="5" id="KW-0378">Hydrolase</keyword>
<dbReference type="GO" id="GO:0000272">
    <property type="term" value="P:polysaccharide catabolic process"/>
    <property type="evidence" value="ECO:0007669"/>
    <property type="project" value="TreeGrafter"/>
</dbReference>
<dbReference type="InterPro" id="IPR055235">
    <property type="entry name" value="ASD1_cat"/>
</dbReference>
<name>A0A7C9KWL5_9SPHN</name>
<dbReference type="SMART" id="SM00813">
    <property type="entry name" value="Alpha-L-AF_C"/>
    <property type="match status" value="1"/>
</dbReference>
<keyword evidence="6" id="KW-0119">Carbohydrate metabolism</keyword>
<evidence type="ECO:0000313" key="10">
    <source>
        <dbReference type="EMBL" id="MQT16106.1"/>
    </source>
</evidence>
<dbReference type="SUPFAM" id="SSF51445">
    <property type="entry name" value="(Trans)glycosidases"/>
    <property type="match status" value="1"/>
</dbReference>
<evidence type="ECO:0000256" key="8">
    <source>
        <dbReference type="SAM" id="SignalP"/>
    </source>
</evidence>
<dbReference type="InterPro" id="IPR010720">
    <property type="entry name" value="Alpha-L-AF_C"/>
</dbReference>
<proteinExistence type="inferred from homology"/>
<feature type="chain" id="PRO_5028992677" description="non-reducing end alpha-L-arabinofuranosidase" evidence="8">
    <location>
        <begin position="25"/>
        <end position="521"/>
    </location>
</feature>
<dbReference type="PANTHER" id="PTHR43576:SF2">
    <property type="entry name" value="INTRACELLULAR EXO-ALPHA-L-ARABINOFURANOSIDASE 2"/>
    <property type="match status" value="1"/>
</dbReference>
<feature type="signal peptide" evidence="8">
    <location>
        <begin position="1"/>
        <end position="24"/>
    </location>
</feature>
<keyword evidence="8" id="KW-0732">Signal</keyword>
<dbReference type="EMBL" id="WIOL01000001">
    <property type="protein sequence ID" value="MQT16106.1"/>
    <property type="molecule type" value="Genomic_DNA"/>
</dbReference>
<comment type="caution">
    <text evidence="10">The sequence shown here is derived from an EMBL/GenBank/DDBJ whole genome shotgun (WGS) entry which is preliminary data.</text>
</comment>
<accession>A0A7C9KWL5</accession>
<evidence type="ECO:0000256" key="3">
    <source>
        <dbReference type="ARBA" id="ARBA00011165"/>
    </source>
</evidence>
<dbReference type="GO" id="GO:0046373">
    <property type="term" value="P:L-arabinose metabolic process"/>
    <property type="evidence" value="ECO:0007669"/>
    <property type="project" value="InterPro"/>
</dbReference>
<evidence type="ECO:0000256" key="5">
    <source>
        <dbReference type="ARBA" id="ARBA00022801"/>
    </source>
</evidence>
<evidence type="ECO:0000256" key="4">
    <source>
        <dbReference type="ARBA" id="ARBA00012670"/>
    </source>
</evidence>
<evidence type="ECO:0000256" key="6">
    <source>
        <dbReference type="ARBA" id="ARBA00023277"/>
    </source>
</evidence>
<sequence length="521" mass="57188">MLQIRRLMTVLGLAAGLGSAAVGAVEVATVIDTASPGVVIDRNIYGQFAEHLGRGIYEGIWVGPDSPIPNIRGYRTDVVNALKRLHVPVVRWPGGCFSEVYDWRDGIGPRDKRPVRTRMNWDDVTDSNQFGTHEFLDFAELIGADAYVSGNVGSMTPRDMQLWLEYMTADNGSTLAQERRRNGRDRPWTIRYFGIGNETWGCGGNMRPDYAADVNARYSAFVKAPKAMKMVRVASGASVQGGGDYLAFTEAMMAHRGETEALSFHYYAMPMGRPKGEALGFAEAEWADVLDLARAMEPMLVKVGGIMDRHDPQKSIPLFVDEWGSWYKLDRQALPGEHHFQQNSLRDAMVTALTLNIFHRHTDRVKMANIAQMVNVLQAMILTDGADMVLTPTYHVFDLYQRFAGAVPLPARTTTPDYAMAGRSMPMVDVSAARGADGRLHLALVNVDPHRPARVVTNLVGRAEGLLLTAATMDAHNSVAAPTAVAPRPVSVTRVGGRIAADLPPMAVAVLTVEIDRKDEK</sequence>
<evidence type="ECO:0000256" key="1">
    <source>
        <dbReference type="ARBA" id="ARBA00001462"/>
    </source>
</evidence>
<gene>
    <name evidence="10" type="ORF">F3168_02365</name>
</gene>
<evidence type="ECO:0000259" key="9">
    <source>
        <dbReference type="SMART" id="SM00813"/>
    </source>
</evidence>
<dbReference type="Pfam" id="PF22848">
    <property type="entry name" value="ASD1_dom"/>
    <property type="match status" value="1"/>
</dbReference>
<comment type="similarity">
    <text evidence="2">Belongs to the glycosyl hydrolase 51 family.</text>
</comment>
<dbReference type="EC" id="3.2.1.55" evidence="4"/>
<reference evidence="10 11" key="1">
    <citation type="submission" date="2019-09" db="EMBL/GenBank/DDBJ databases">
        <title>Polymorphobacter sp. isolated from a lake in China.</title>
        <authorList>
            <person name="Liu Z."/>
        </authorList>
    </citation>
    <scope>NUCLEOTIDE SEQUENCE [LARGE SCALE GENOMIC DNA]</scope>
    <source>
        <strain evidence="10 11">D40P</strain>
    </source>
</reference>
<dbReference type="Pfam" id="PF06964">
    <property type="entry name" value="Alpha-L-AF_C"/>
    <property type="match status" value="1"/>
</dbReference>
<dbReference type="InterPro" id="IPR013780">
    <property type="entry name" value="Glyco_hydro_b"/>
</dbReference>
<dbReference type="PANTHER" id="PTHR43576">
    <property type="entry name" value="ALPHA-L-ARABINOFURANOSIDASE C-RELATED"/>
    <property type="match status" value="1"/>
</dbReference>
<dbReference type="InterPro" id="IPR017853">
    <property type="entry name" value="GH"/>
</dbReference>
<evidence type="ECO:0000256" key="7">
    <source>
        <dbReference type="ARBA" id="ARBA00023295"/>
    </source>
</evidence>
<keyword evidence="11" id="KW-1185">Reference proteome</keyword>
<dbReference type="AlphaFoldDB" id="A0A7C9KWL5"/>
<evidence type="ECO:0000313" key="11">
    <source>
        <dbReference type="Proteomes" id="UP000481327"/>
    </source>
</evidence>
<dbReference type="OrthoDB" id="9758333at2"/>
<dbReference type="SUPFAM" id="SSF51011">
    <property type="entry name" value="Glycosyl hydrolase domain"/>
    <property type="match status" value="1"/>
</dbReference>
<comment type="subunit">
    <text evidence="3">Homohexamer; trimer of dimers.</text>
</comment>